<dbReference type="Pfam" id="PF16215">
    <property type="entry name" value="DUF4876"/>
    <property type="match status" value="1"/>
</dbReference>
<proteinExistence type="predicted"/>
<sequence>MKKLIFGLSLLMVVSLFSCSDDDNEIPVSYLTIQLNTPDDIETSSFYFGDLTVTNVNSGEEIVMELNGFEYPAIDLEEGIYNFLIAGEIDYYAVNADGNKTLMHGAIRGLKENVSIEGGEFGLDIDLFVYSSKSDFVISEIFFADTKTPEGDPYLEGDQYFELYNNTSKVLYADGLCIGETEFQTVDKLVDLSPDNRNEFTPVRAVYRIPGNGTDYPVQPGESILISDIAINHISDNANSFDLSGSDFEWFDGADIDVDVPEVPNMIKMVSASTSVWHLHNRGYNSYILFRMNDVTPEAFTSDYAYHYDYKFVFGDLVFDMDNDAWEVPNDAIIDAVGCSTPSEYQWKAMSPTLDLTWTHSGDGDDTRYGKSVKRKVSYVEADGRVVLMDTNNSAVDFIPTAMPSPGVIETE</sequence>
<keyword evidence="1" id="KW-0732">Signal</keyword>
<dbReference type="EMBL" id="RZNH01000001">
    <property type="protein sequence ID" value="NOU58382.1"/>
    <property type="molecule type" value="Genomic_DNA"/>
</dbReference>
<evidence type="ECO:0000256" key="1">
    <source>
        <dbReference type="SAM" id="SignalP"/>
    </source>
</evidence>
<dbReference type="InterPro" id="IPR032627">
    <property type="entry name" value="DUF4876"/>
</dbReference>
<gene>
    <name evidence="2" type="ORF">ELS83_01035</name>
</gene>
<organism evidence="2 3">
    <name type="scientific">Marinifilum caeruleilacunae</name>
    <dbReference type="NCBI Taxonomy" id="2499076"/>
    <lineage>
        <taxon>Bacteria</taxon>
        <taxon>Pseudomonadati</taxon>
        <taxon>Bacteroidota</taxon>
        <taxon>Bacteroidia</taxon>
        <taxon>Marinilabiliales</taxon>
        <taxon>Marinifilaceae</taxon>
    </lineage>
</organism>
<dbReference type="PROSITE" id="PS51257">
    <property type="entry name" value="PROKAR_LIPOPROTEIN"/>
    <property type="match status" value="1"/>
</dbReference>
<feature type="signal peptide" evidence="1">
    <location>
        <begin position="1"/>
        <end position="20"/>
    </location>
</feature>
<evidence type="ECO:0000313" key="2">
    <source>
        <dbReference type="EMBL" id="NOU58382.1"/>
    </source>
</evidence>
<reference evidence="2 3" key="1">
    <citation type="submission" date="2018-12" db="EMBL/GenBank/DDBJ databases">
        <title>Marinifilum JC070 sp. nov., a marine bacterium isolated from Yongle Blue Hole in the South China Sea.</title>
        <authorList>
            <person name="Fu T."/>
        </authorList>
    </citation>
    <scope>NUCLEOTIDE SEQUENCE [LARGE SCALE GENOMIC DNA]</scope>
    <source>
        <strain evidence="2 3">JC070</strain>
    </source>
</reference>
<protein>
    <submittedName>
        <fullName evidence="2">DUF4876 domain-containing protein</fullName>
    </submittedName>
</protein>
<comment type="caution">
    <text evidence="2">The sequence shown here is derived from an EMBL/GenBank/DDBJ whole genome shotgun (WGS) entry which is preliminary data.</text>
</comment>
<name>A0ABX1WQL4_9BACT</name>
<evidence type="ECO:0000313" key="3">
    <source>
        <dbReference type="Proteomes" id="UP000732105"/>
    </source>
</evidence>
<keyword evidence="3" id="KW-1185">Reference proteome</keyword>
<feature type="chain" id="PRO_5046600481" evidence="1">
    <location>
        <begin position="21"/>
        <end position="412"/>
    </location>
</feature>
<dbReference type="RefSeq" id="WP_171593638.1">
    <property type="nucleotide sequence ID" value="NZ_RZNH01000001.1"/>
</dbReference>
<accession>A0ABX1WQL4</accession>
<dbReference type="Proteomes" id="UP000732105">
    <property type="component" value="Unassembled WGS sequence"/>
</dbReference>